<dbReference type="CDD" id="cd09917">
    <property type="entry name" value="F-box_SF"/>
    <property type="match status" value="1"/>
</dbReference>
<dbReference type="Pfam" id="PF03478">
    <property type="entry name" value="Beta-prop_KIB1-4"/>
    <property type="match status" value="1"/>
</dbReference>
<evidence type="ECO:0000313" key="4">
    <source>
        <dbReference type="Proteomes" id="UP000823388"/>
    </source>
</evidence>
<gene>
    <name evidence="3" type="ORF">PVAP13_4NG011600</name>
</gene>
<protein>
    <recommendedName>
        <fullName evidence="5">F-box domain-containing protein</fullName>
    </recommendedName>
</protein>
<dbReference type="InterPro" id="IPR001810">
    <property type="entry name" value="F-box_dom"/>
</dbReference>
<organism evidence="3 4">
    <name type="scientific">Panicum virgatum</name>
    <name type="common">Blackwell switchgrass</name>
    <dbReference type="NCBI Taxonomy" id="38727"/>
    <lineage>
        <taxon>Eukaryota</taxon>
        <taxon>Viridiplantae</taxon>
        <taxon>Streptophyta</taxon>
        <taxon>Embryophyta</taxon>
        <taxon>Tracheophyta</taxon>
        <taxon>Spermatophyta</taxon>
        <taxon>Magnoliopsida</taxon>
        <taxon>Liliopsida</taxon>
        <taxon>Poales</taxon>
        <taxon>Poaceae</taxon>
        <taxon>PACMAD clade</taxon>
        <taxon>Panicoideae</taxon>
        <taxon>Panicodae</taxon>
        <taxon>Paniceae</taxon>
        <taxon>Panicinae</taxon>
        <taxon>Panicum</taxon>
        <taxon>Panicum sect. Hiantes</taxon>
    </lineage>
</organism>
<keyword evidence="4" id="KW-1185">Reference proteome</keyword>
<evidence type="ECO:0008006" key="5">
    <source>
        <dbReference type="Google" id="ProtNLM"/>
    </source>
</evidence>
<evidence type="ECO:0000259" key="2">
    <source>
        <dbReference type="Pfam" id="PF12937"/>
    </source>
</evidence>
<dbReference type="Pfam" id="PF12937">
    <property type="entry name" value="F-box-like"/>
    <property type="match status" value="1"/>
</dbReference>
<dbReference type="Gene3D" id="1.20.1280.50">
    <property type="match status" value="1"/>
</dbReference>
<proteinExistence type="predicted"/>
<feature type="domain" description="KIB1-4 beta-propeller" evidence="1">
    <location>
        <begin position="114"/>
        <end position="347"/>
    </location>
</feature>
<reference evidence="3" key="1">
    <citation type="submission" date="2020-05" db="EMBL/GenBank/DDBJ databases">
        <title>WGS assembly of Panicum virgatum.</title>
        <authorList>
            <person name="Lovell J.T."/>
            <person name="Jenkins J."/>
            <person name="Shu S."/>
            <person name="Juenger T.E."/>
            <person name="Schmutz J."/>
        </authorList>
    </citation>
    <scope>NUCLEOTIDE SEQUENCE</scope>
    <source>
        <strain evidence="3">AP13</strain>
    </source>
</reference>
<feature type="domain" description="F-box" evidence="2">
    <location>
        <begin position="7"/>
        <end position="44"/>
    </location>
</feature>
<evidence type="ECO:0000313" key="3">
    <source>
        <dbReference type="EMBL" id="KAG2603788.1"/>
    </source>
</evidence>
<sequence length="390" mass="43634">MSELRNWADLPDGLLRTIISLLGSFRDLLAFAATCHPWRSAFSSHQSKSTLYTLFPPLLLQPNVPFCSPRPLPNAARNTFIPKRPCYVTDLASQDKSLLSQIPVLSIDYGNNCPQGALDKFAFRGASFGHMIFTSNRSCFLIDVFTGIDVSPPLLPVDQYTEIYYGAALTAPLASPNSHLIVSTGSSNFFWRVGNNAWFKCSLRNGTLTKFAGFKGQVFGMGSDRRLFMVHLTAPRIHLEKIPVSWGGRNSMTKWHISIAWLVACGHMLLMIGCQSCYPGTGSVFEAYRLDTSTEPAKWVKVEKLENWAIFISNDKRVQPLSCMNPERWGGRSNCVYCYDFDHWVVFEFGKSKPLHGADAKPDVFIFICCGSMVQPIWLVPSMFSFCCDG</sequence>
<accession>A0A8T0T298</accession>
<dbReference type="PANTHER" id="PTHR33800:SF30">
    <property type="entry name" value="DUF295 DOMAIN-CONTAINING PROTEIN"/>
    <property type="match status" value="1"/>
</dbReference>
<dbReference type="SUPFAM" id="SSF81383">
    <property type="entry name" value="F-box domain"/>
    <property type="match status" value="1"/>
</dbReference>
<dbReference type="InterPro" id="IPR036047">
    <property type="entry name" value="F-box-like_dom_sf"/>
</dbReference>
<dbReference type="Proteomes" id="UP000823388">
    <property type="component" value="Chromosome 4N"/>
</dbReference>
<dbReference type="EMBL" id="CM029044">
    <property type="protein sequence ID" value="KAG2603788.1"/>
    <property type="molecule type" value="Genomic_DNA"/>
</dbReference>
<name>A0A8T0T298_PANVG</name>
<dbReference type="AlphaFoldDB" id="A0A8T0T298"/>
<dbReference type="InterPro" id="IPR005174">
    <property type="entry name" value="KIB1-4_b-propeller"/>
</dbReference>
<comment type="caution">
    <text evidence="3">The sequence shown here is derived from an EMBL/GenBank/DDBJ whole genome shotgun (WGS) entry which is preliminary data.</text>
</comment>
<evidence type="ECO:0000259" key="1">
    <source>
        <dbReference type="Pfam" id="PF03478"/>
    </source>
</evidence>
<dbReference type="PANTHER" id="PTHR33800">
    <property type="entry name" value="OS06G0113600 PROTEIN"/>
    <property type="match status" value="1"/>
</dbReference>